<evidence type="ECO:0000256" key="11">
    <source>
        <dbReference type="ARBA" id="ARBA00023033"/>
    </source>
</evidence>
<dbReference type="EMBL" id="VDMD01000004">
    <property type="protein sequence ID" value="TRM65918.1"/>
    <property type="molecule type" value="Genomic_DNA"/>
</dbReference>
<dbReference type="InterPro" id="IPR050121">
    <property type="entry name" value="Cytochrome_P450_monoxygenase"/>
</dbReference>
<proteinExistence type="inferred from homology"/>
<accession>A0A550CMB2</accession>
<keyword evidence="5 13" id="KW-0349">Heme</keyword>
<dbReference type="PROSITE" id="PS00086">
    <property type="entry name" value="CYTOCHROME_P450"/>
    <property type="match status" value="1"/>
</dbReference>
<evidence type="ECO:0000313" key="16">
    <source>
        <dbReference type="Proteomes" id="UP000320762"/>
    </source>
</evidence>
<evidence type="ECO:0000256" key="3">
    <source>
        <dbReference type="ARBA" id="ARBA00004721"/>
    </source>
</evidence>
<comment type="subcellular location">
    <subcellularLocation>
        <location evidence="2">Membrane</location>
    </subcellularLocation>
</comment>
<evidence type="ECO:0000313" key="15">
    <source>
        <dbReference type="EMBL" id="TRM65918.1"/>
    </source>
</evidence>
<dbReference type="OrthoDB" id="1470350at2759"/>
<comment type="caution">
    <text evidence="15">The sequence shown here is derived from an EMBL/GenBank/DDBJ whole genome shotgun (WGS) entry which is preliminary data.</text>
</comment>
<dbReference type="PRINTS" id="PR00385">
    <property type="entry name" value="P450"/>
</dbReference>
<protein>
    <submittedName>
        <fullName evidence="15">Cytochrome P450</fullName>
    </submittedName>
</protein>
<keyword evidence="9 14" id="KW-0560">Oxidoreductase</keyword>
<organism evidence="15 16">
    <name type="scientific">Schizophyllum amplum</name>
    <dbReference type="NCBI Taxonomy" id="97359"/>
    <lineage>
        <taxon>Eukaryota</taxon>
        <taxon>Fungi</taxon>
        <taxon>Dikarya</taxon>
        <taxon>Basidiomycota</taxon>
        <taxon>Agaricomycotina</taxon>
        <taxon>Agaricomycetes</taxon>
        <taxon>Agaricomycetidae</taxon>
        <taxon>Agaricales</taxon>
        <taxon>Schizophyllaceae</taxon>
        <taxon>Schizophyllum</taxon>
    </lineage>
</organism>
<evidence type="ECO:0000256" key="5">
    <source>
        <dbReference type="ARBA" id="ARBA00022617"/>
    </source>
</evidence>
<evidence type="ECO:0000256" key="8">
    <source>
        <dbReference type="ARBA" id="ARBA00022989"/>
    </source>
</evidence>
<dbReference type="PANTHER" id="PTHR24305:SF166">
    <property type="entry name" value="CYTOCHROME P450 12A4, MITOCHONDRIAL-RELATED"/>
    <property type="match status" value="1"/>
</dbReference>
<evidence type="ECO:0000256" key="10">
    <source>
        <dbReference type="ARBA" id="ARBA00023004"/>
    </source>
</evidence>
<dbReference type="GO" id="GO:0005506">
    <property type="term" value="F:iron ion binding"/>
    <property type="evidence" value="ECO:0007669"/>
    <property type="project" value="InterPro"/>
</dbReference>
<dbReference type="Gene3D" id="1.10.630.10">
    <property type="entry name" value="Cytochrome P450"/>
    <property type="match status" value="1"/>
</dbReference>
<keyword evidence="6" id="KW-0812">Transmembrane</keyword>
<keyword evidence="8" id="KW-1133">Transmembrane helix</keyword>
<evidence type="ECO:0000256" key="9">
    <source>
        <dbReference type="ARBA" id="ARBA00023002"/>
    </source>
</evidence>
<dbReference type="Pfam" id="PF00067">
    <property type="entry name" value="p450"/>
    <property type="match status" value="1"/>
</dbReference>
<evidence type="ECO:0000256" key="14">
    <source>
        <dbReference type="RuleBase" id="RU000461"/>
    </source>
</evidence>
<evidence type="ECO:0000256" key="7">
    <source>
        <dbReference type="ARBA" id="ARBA00022723"/>
    </source>
</evidence>
<dbReference type="PRINTS" id="PR00463">
    <property type="entry name" value="EP450I"/>
</dbReference>
<keyword evidence="12" id="KW-0472">Membrane</keyword>
<keyword evidence="10 13" id="KW-0408">Iron</keyword>
<dbReference type="InterPro" id="IPR017972">
    <property type="entry name" value="Cyt_P450_CS"/>
</dbReference>
<dbReference type="GO" id="GO:0016705">
    <property type="term" value="F:oxidoreductase activity, acting on paired donors, with incorporation or reduction of molecular oxygen"/>
    <property type="evidence" value="ECO:0007669"/>
    <property type="project" value="InterPro"/>
</dbReference>
<dbReference type="SUPFAM" id="SSF48264">
    <property type="entry name" value="Cytochrome P450"/>
    <property type="match status" value="1"/>
</dbReference>
<dbReference type="InterPro" id="IPR002401">
    <property type="entry name" value="Cyt_P450_E_grp-I"/>
</dbReference>
<keyword evidence="16" id="KW-1185">Reference proteome</keyword>
<name>A0A550CMB2_9AGAR</name>
<evidence type="ECO:0000256" key="1">
    <source>
        <dbReference type="ARBA" id="ARBA00001971"/>
    </source>
</evidence>
<comment type="cofactor">
    <cofactor evidence="1 13">
        <name>heme</name>
        <dbReference type="ChEBI" id="CHEBI:30413"/>
    </cofactor>
</comment>
<reference evidence="15 16" key="1">
    <citation type="journal article" date="2019" name="New Phytol.">
        <title>Comparative genomics reveals unique wood-decay strategies and fruiting body development in the Schizophyllaceae.</title>
        <authorList>
            <person name="Almasi E."/>
            <person name="Sahu N."/>
            <person name="Krizsan K."/>
            <person name="Balint B."/>
            <person name="Kovacs G.M."/>
            <person name="Kiss B."/>
            <person name="Cseklye J."/>
            <person name="Drula E."/>
            <person name="Henrissat B."/>
            <person name="Nagy I."/>
            <person name="Chovatia M."/>
            <person name="Adam C."/>
            <person name="LaButti K."/>
            <person name="Lipzen A."/>
            <person name="Riley R."/>
            <person name="Grigoriev I.V."/>
            <person name="Nagy L.G."/>
        </authorList>
    </citation>
    <scope>NUCLEOTIDE SEQUENCE [LARGE SCALE GENOMIC DNA]</scope>
    <source>
        <strain evidence="15 16">NL-1724</strain>
    </source>
</reference>
<dbReference type="GO" id="GO:0004497">
    <property type="term" value="F:monooxygenase activity"/>
    <property type="evidence" value="ECO:0007669"/>
    <property type="project" value="UniProtKB-KW"/>
</dbReference>
<dbReference type="GO" id="GO:0020037">
    <property type="term" value="F:heme binding"/>
    <property type="evidence" value="ECO:0007669"/>
    <property type="project" value="InterPro"/>
</dbReference>
<feature type="binding site" description="axial binding residue" evidence="13">
    <location>
        <position position="472"/>
    </location>
    <ligand>
        <name>heme</name>
        <dbReference type="ChEBI" id="CHEBI:30413"/>
    </ligand>
    <ligandPart>
        <name>Fe</name>
        <dbReference type="ChEBI" id="CHEBI:18248"/>
    </ligandPart>
</feature>
<evidence type="ECO:0000256" key="2">
    <source>
        <dbReference type="ARBA" id="ARBA00004370"/>
    </source>
</evidence>
<dbReference type="AlphaFoldDB" id="A0A550CMB2"/>
<gene>
    <name evidence="15" type="ORF">BD626DRAFT_486227</name>
</gene>
<dbReference type="Proteomes" id="UP000320762">
    <property type="component" value="Unassembled WGS sequence"/>
</dbReference>
<keyword evidence="7 13" id="KW-0479">Metal-binding</keyword>
<dbReference type="InterPro" id="IPR001128">
    <property type="entry name" value="Cyt_P450"/>
</dbReference>
<dbReference type="STRING" id="97359.A0A550CMB2"/>
<dbReference type="GO" id="GO:0016020">
    <property type="term" value="C:membrane"/>
    <property type="evidence" value="ECO:0007669"/>
    <property type="project" value="UniProtKB-SubCell"/>
</dbReference>
<comment type="pathway">
    <text evidence="3">Secondary metabolite biosynthesis; terpenoid biosynthesis.</text>
</comment>
<evidence type="ECO:0000256" key="6">
    <source>
        <dbReference type="ARBA" id="ARBA00022692"/>
    </source>
</evidence>
<dbReference type="InterPro" id="IPR036396">
    <property type="entry name" value="Cyt_P450_sf"/>
</dbReference>
<comment type="similarity">
    <text evidence="4 14">Belongs to the cytochrome P450 family.</text>
</comment>
<evidence type="ECO:0000256" key="13">
    <source>
        <dbReference type="PIRSR" id="PIRSR602401-1"/>
    </source>
</evidence>
<evidence type="ECO:0000256" key="4">
    <source>
        <dbReference type="ARBA" id="ARBA00010617"/>
    </source>
</evidence>
<dbReference type="PANTHER" id="PTHR24305">
    <property type="entry name" value="CYTOCHROME P450"/>
    <property type="match status" value="1"/>
</dbReference>
<sequence>MDTQIKLTYTFLALLGGWLLVRFFRRGLAATALRGPPSTSFLLGATAELMKAKSSAHVQESWAQMYGPVFSLPSSFGRSKVILLDPRAVAHVFAQDTYEYQKLPVSHAFIERALGRNVLSMERDEHRRQRRALAPAFNNAAIRRASQTFFDAAHKVKDMWLAKLAQAGDGSITFNVPDILDCIGLAAFGHDFGAITNGAAAPVAAAFEAFRTVPNSWFLHALRAVATEFPVVLRVPNKRTTTFDRLRAVTTEVASTLLDRARQDLTEDLGDEGLEKSLLGLLVKSSEPDAAVKLTKDEMIGHVPSMAVSAFLNALCYTLTLHPLKWALIRLCQQPEKQRRLRDELRSECDGADPTWDQLATGLPYLSACVHETLRLHASIPQTERVAMKDDVLPLTAPMTDAYGRIVNEVVIAKGTKIIIPNAAMNLTKTYWGADARQFVPERWLDEERMSCVKDLPGYQHLLTFGDGPRNCLGKLFAVTEFKAVLATLMQHFEFELAEGPDIEFTLHPGVVSRPKPVGAKEPTVMFRVKRAE</sequence>
<keyword evidence="11 14" id="KW-0503">Monooxygenase</keyword>
<evidence type="ECO:0000256" key="12">
    <source>
        <dbReference type="ARBA" id="ARBA00023136"/>
    </source>
</evidence>